<dbReference type="HOGENOM" id="CLU_889546_0_0_1"/>
<dbReference type="Pfam" id="PF20241">
    <property type="entry name" value="DUF6598"/>
    <property type="match status" value="1"/>
</dbReference>
<evidence type="ECO:0000313" key="3">
    <source>
        <dbReference type="Proteomes" id="UP000032180"/>
    </source>
</evidence>
<proteinExistence type="predicted"/>
<keyword evidence="3" id="KW-1185">Reference proteome</keyword>
<sequence length="313" mass="35243">MAHAIQRFSVIPPATGASATAARLDARLLRPEHLTSPAPIDDAPTFSFHDHGGGISRIIASLVEVVVVIVAHTRRSFFTDHDVSQSTRPSFFPENIHSTITKGFEKIDNRSTISSAIIAGDEKNYKDDCKAAPEGLYVKYDVLHNGCNEENKRSKTDEHKRGFFVSDDEGIDDEECTKDETVLPDSTHHNGSMYNMDIWWKKQYHIEDRNETQLEAMALSDPTNCITQGFCTHHHIALMQIVSLKLVKIPVDCSSVELYGYIAVRDDLDTLLNYIGSLINMTGPKRAIEMLDLRLIEYDMRIKTGNKKKMIYS</sequence>
<dbReference type="EnsemblPlants" id="LPERR07G21170.1">
    <property type="protein sequence ID" value="LPERR07G21170.1"/>
    <property type="gene ID" value="LPERR07G21170"/>
</dbReference>
<organism evidence="2 3">
    <name type="scientific">Leersia perrieri</name>
    <dbReference type="NCBI Taxonomy" id="77586"/>
    <lineage>
        <taxon>Eukaryota</taxon>
        <taxon>Viridiplantae</taxon>
        <taxon>Streptophyta</taxon>
        <taxon>Embryophyta</taxon>
        <taxon>Tracheophyta</taxon>
        <taxon>Spermatophyta</taxon>
        <taxon>Magnoliopsida</taxon>
        <taxon>Liliopsida</taxon>
        <taxon>Poales</taxon>
        <taxon>Poaceae</taxon>
        <taxon>BOP clade</taxon>
        <taxon>Oryzoideae</taxon>
        <taxon>Oryzeae</taxon>
        <taxon>Oryzinae</taxon>
        <taxon>Leersia</taxon>
    </lineage>
</organism>
<dbReference type="eggNOG" id="ENOG502R51K">
    <property type="taxonomic scope" value="Eukaryota"/>
</dbReference>
<dbReference type="Proteomes" id="UP000032180">
    <property type="component" value="Chromosome 7"/>
</dbReference>
<reference evidence="2 3" key="1">
    <citation type="submission" date="2012-08" db="EMBL/GenBank/DDBJ databases">
        <title>Oryza genome evolution.</title>
        <authorList>
            <person name="Wing R.A."/>
        </authorList>
    </citation>
    <scope>NUCLEOTIDE SEQUENCE</scope>
</reference>
<dbReference type="AlphaFoldDB" id="A0A0D9X272"/>
<feature type="domain" description="DUF6598" evidence="1">
    <location>
        <begin position="238"/>
        <end position="308"/>
    </location>
</feature>
<dbReference type="InterPro" id="IPR046533">
    <property type="entry name" value="DUF6598"/>
</dbReference>
<protein>
    <recommendedName>
        <fullName evidence="1">DUF6598 domain-containing protein</fullName>
    </recommendedName>
</protein>
<name>A0A0D9X272_9ORYZ</name>
<dbReference type="PANTHER" id="PTHR33065">
    <property type="entry name" value="OS07G0486400 PROTEIN"/>
    <property type="match status" value="1"/>
</dbReference>
<accession>A0A0D9X272</accession>
<evidence type="ECO:0000259" key="1">
    <source>
        <dbReference type="Pfam" id="PF20241"/>
    </source>
</evidence>
<dbReference type="PANTHER" id="PTHR33065:SF95">
    <property type="entry name" value="OS07G0646300 PROTEIN"/>
    <property type="match status" value="1"/>
</dbReference>
<reference evidence="2" key="3">
    <citation type="submission" date="2015-04" db="UniProtKB">
        <authorList>
            <consortium name="EnsemblPlants"/>
        </authorList>
    </citation>
    <scope>IDENTIFICATION</scope>
</reference>
<dbReference type="STRING" id="77586.A0A0D9X272"/>
<reference evidence="3" key="2">
    <citation type="submission" date="2013-12" db="EMBL/GenBank/DDBJ databases">
        <authorList>
            <person name="Yu Y."/>
            <person name="Lee S."/>
            <person name="de Baynast K."/>
            <person name="Wissotski M."/>
            <person name="Liu L."/>
            <person name="Talag J."/>
            <person name="Goicoechea J."/>
            <person name="Angelova A."/>
            <person name="Jetty R."/>
            <person name="Kudrna D."/>
            <person name="Golser W."/>
            <person name="Rivera L."/>
            <person name="Zhang J."/>
            <person name="Wing R."/>
        </authorList>
    </citation>
    <scope>NUCLEOTIDE SEQUENCE</scope>
</reference>
<dbReference type="Gramene" id="LPERR07G21170.1">
    <property type="protein sequence ID" value="LPERR07G21170.1"/>
    <property type="gene ID" value="LPERR07G21170"/>
</dbReference>
<evidence type="ECO:0000313" key="2">
    <source>
        <dbReference type="EnsemblPlants" id="LPERR07G21170.1"/>
    </source>
</evidence>